<proteinExistence type="predicted"/>
<organism evidence="2 3">
    <name type="scientific">Scophthalmus maximus</name>
    <name type="common">Turbot</name>
    <name type="synonym">Psetta maxima</name>
    <dbReference type="NCBI Taxonomy" id="52904"/>
    <lineage>
        <taxon>Eukaryota</taxon>
        <taxon>Metazoa</taxon>
        <taxon>Chordata</taxon>
        <taxon>Craniata</taxon>
        <taxon>Vertebrata</taxon>
        <taxon>Euteleostomi</taxon>
        <taxon>Actinopterygii</taxon>
        <taxon>Neopterygii</taxon>
        <taxon>Teleostei</taxon>
        <taxon>Neoteleostei</taxon>
        <taxon>Acanthomorphata</taxon>
        <taxon>Carangaria</taxon>
        <taxon>Pleuronectiformes</taxon>
        <taxon>Pleuronectoidei</taxon>
        <taxon>Scophthalmidae</taxon>
        <taxon>Scophthalmus</taxon>
    </lineage>
</organism>
<feature type="region of interest" description="Disordered" evidence="1">
    <location>
        <begin position="88"/>
        <end position="119"/>
    </location>
</feature>
<evidence type="ECO:0000313" key="2">
    <source>
        <dbReference type="EMBL" id="KAF0045852.1"/>
    </source>
</evidence>
<sequence length="119" mass="13702">MLIYRIVSNCRVDKMYQKHLDVEYLERRAAAGKTELLPGTEIAVRRHIRLRYYMSSNNITLVIPNDDENNFILKEATCVPLKRDTSALKNKDSDISTSTEPPRKTPSIQAYRKQSGCLN</sequence>
<dbReference type="Proteomes" id="UP000438429">
    <property type="component" value="Unassembled WGS sequence"/>
</dbReference>
<name>A0A6A4TV15_SCOMX</name>
<protein>
    <submittedName>
        <fullName evidence="2">Uncharacterized protein</fullName>
    </submittedName>
</protein>
<evidence type="ECO:0000313" key="3">
    <source>
        <dbReference type="Proteomes" id="UP000438429"/>
    </source>
</evidence>
<reference evidence="2 3" key="1">
    <citation type="submission" date="2019-06" db="EMBL/GenBank/DDBJ databases">
        <title>Draft genomes of female and male turbot (Scophthalmus maximus).</title>
        <authorList>
            <person name="Xu H."/>
            <person name="Xu X.-W."/>
            <person name="Shao C."/>
            <person name="Chen S."/>
        </authorList>
    </citation>
    <scope>NUCLEOTIDE SEQUENCE [LARGE SCALE GENOMIC DNA]</scope>
    <source>
        <strain evidence="2">Ysfricsl-2016a</strain>
        <tissue evidence="2">Blood</tissue>
    </source>
</reference>
<dbReference type="AlphaFoldDB" id="A0A6A4TV15"/>
<accession>A0A6A4TV15</accession>
<gene>
    <name evidence="2" type="ORF">F2P81_002381</name>
</gene>
<evidence type="ECO:0000256" key="1">
    <source>
        <dbReference type="SAM" id="MobiDB-lite"/>
    </source>
</evidence>
<comment type="caution">
    <text evidence="2">The sequence shown here is derived from an EMBL/GenBank/DDBJ whole genome shotgun (WGS) entry which is preliminary data.</text>
</comment>
<dbReference type="EMBL" id="VEVO01000002">
    <property type="protein sequence ID" value="KAF0045852.1"/>
    <property type="molecule type" value="Genomic_DNA"/>
</dbReference>